<comment type="caution">
    <text evidence="4">The sequence shown here is derived from an EMBL/GenBank/DDBJ whole genome shotgun (WGS) entry which is preliminary data.</text>
</comment>
<reference evidence="4 5" key="1">
    <citation type="submission" date="2021-06" db="EMBL/GenBank/DDBJ databases">
        <authorList>
            <person name="Kallberg Y."/>
            <person name="Tangrot J."/>
            <person name="Rosling A."/>
        </authorList>
    </citation>
    <scope>NUCLEOTIDE SEQUENCE [LARGE SCALE GENOMIC DNA]</scope>
    <source>
        <strain evidence="4 5">120-4 pot B 10/14</strain>
    </source>
</reference>
<evidence type="ECO:0000313" key="4">
    <source>
        <dbReference type="EMBL" id="CAG8455822.1"/>
    </source>
</evidence>
<feature type="coiled-coil region" evidence="1">
    <location>
        <begin position="67"/>
        <end position="94"/>
    </location>
</feature>
<name>A0ABM8VVB1_GIGMA</name>
<feature type="compositionally biased region" description="Pro residues" evidence="2">
    <location>
        <begin position="176"/>
        <end position="187"/>
    </location>
</feature>
<keyword evidence="3" id="KW-1133">Transmembrane helix</keyword>
<feature type="region of interest" description="Disordered" evidence="2">
    <location>
        <begin position="157"/>
        <end position="229"/>
    </location>
</feature>
<dbReference type="EMBL" id="CAJVQB010000002">
    <property type="protein sequence ID" value="CAG8455822.1"/>
    <property type="molecule type" value="Genomic_DNA"/>
</dbReference>
<feature type="compositionally biased region" description="Polar residues" evidence="2">
    <location>
        <begin position="157"/>
        <end position="168"/>
    </location>
</feature>
<keyword evidence="1" id="KW-0175">Coiled coil</keyword>
<feature type="compositionally biased region" description="Pro residues" evidence="2">
    <location>
        <begin position="211"/>
        <end position="228"/>
    </location>
</feature>
<feature type="transmembrane region" description="Helical" evidence="3">
    <location>
        <begin position="6"/>
        <end position="28"/>
    </location>
</feature>
<evidence type="ECO:0000256" key="3">
    <source>
        <dbReference type="SAM" id="Phobius"/>
    </source>
</evidence>
<gene>
    <name evidence="4" type="ORF">GMARGA_LOCUS44</name>
</gene>
<dbReference type="Proteomes" id="UP000789901">
    <property type="component" value="Unassembled WGS sequence"/>
</dbReference>
<organism evidence="4 5">
    <name type="scientific">Gigaspora margarita</name>
    <dbReference type="NCBI Taxonomy" id="4874"/>
    <lineage>
        <taxon>Eukaryota</taxon>
        <taxon>Fungi</taxon>
        <taxon>Fungi incertae sedis</taxon>
        <taxon>Mucoromycota</taxon>
        <taxon>Glomeromycotina</taxon>
        <taxon>Glomeromycetes</taxon>
        <taxon>Diversisporales</taxon>
        <taxon>Gigasporaceae</taxon>
        <taxon>Gigaspora</taxon>
    </lineage>
</organism>
<sequence>MNEILIYLLVILGILLVPLLSILLNYYFERKKLAAETEKLQLQNKITKDISYDQLKTESKHKDIKGKIEILSRLNKLEAEIKNKENITASDQKKLESLEMIKKEFKETFAKEAKEEPKLIEEERKETGKEIKKVGSAKINLKNKKPKNRGIVLLNSIQKKSDSTSQSHPKLNSKKPNPPSVLFPPKPDNNKPTNNEFPAPPPLAPSDNPSAPNPSNSPAPNQPNPPVVNPKKILAQKIKTDLANDLERIKNNEKPLLRLAKQGEKETILFFPIEHPGLTNIFAGKHNDTQDNSKIGNYYLIEGLQSIPTEPHFLLDFQDYPCKYPKLGDKITITPYNQ</sequence>
<proteinExistence type="predicted"/>
<keyword evidence="3" id="KW-0472">Membrane</keyword>
<evidence type="ECO:0000256" key="1">
    <source>
        <dbReference type="SAM" id="Coils"/>
    </source>
</evidence>
<accession>A0ABM8VVB1</accession>
<evidence type="ECO:0000256" key="2">
    <source>
        <dbReference type="SAM" id="MobiDB-lite"/>
    </source>
</evidence>
<evidence type="ECO:0000313" key="5">
    <source>
        <dbReference type="Proteomes" id="UP000789901"/>
    </source>
</evidence>
<keyword evidence="5" id="KW-1185">Reference proteome</keyword>
<keyword evidence="3" id="KW-0812">Transmembrane</keyword>
<protein>
    <submittedName>
        <fullName evidence="4">26232_t:CDS:1</fullName>
    </submittedName>
</protein>